<dbReference type="EMBL" id="JALPQF010000007">
    <property type="protein sequence ID" value="MCK8480689.1"/>
    <property type="molecule type" value="Genomic_DNA"/>
</dbReference>
<keyword evidence="1" id="KW-0472">Membrane</keyword>
<reference evidence="2" key="1">
    <citation type="submission" date="2022-04" db="EMBL/GenBank/DDBJ databases">
        <authorList>
            <person name="Ren T."/>
        </authorList>
    </citation>
    <scope>NUCLEOTIDE SEQUENCE</scope>
    <source>
        <strain evidence="2">F63249</strain>
    </source>
</reference>
<evidence type="ECO:0000313" key="2">
    <source>
        <dbReference type="EMBL" id="MCK8480689.1"/>
    </source>
</evidence>
<proteinExistence type="predicted"/>
<dbReference type="RefSeq" id="WP_248412732.1">
    <property type="nucleotide sequence ID" value="NZ_JALPQF010000007.1"/>
</dbReference>
<gene>
    <name evidence="2" type="ORF">MUY34_08660</name>
</gene>
<name>A0ABT0H8J4_9FLAO</name>
<feature type="transmembrane region" description="Helical" evidence="1">
    <location>
        <begin position="69"/>
        <end position="89"/>
    </location>
</feature>
<organism evidence="2 3">
    <name type="scientific">Psychroserpens algicola</name>
    <dbReference type="NCBI Taxonomy" id="1719034"/>
    <lineage>
        <taxon>Bacteria</taxon>
        <taxon>Pseudomonadati</taxon>
        <taxon>Bacteroidota</taxon>
        <taxon>Flavobacteriia</taxon>
        <taxon>Flavobacteriales</taxon>
        <taxon>Flavobacteriaceae</taxon>
        <taxon>Psychroserpens</taxon>
    </lineage>
</organism>
<accession>A0ABT0H8J4</accession>
<evidence type="ECO:0000256" key="1">
    <source>
        <dbReference type="SAM" id="Phobius"/>
    </source>
</evidence>
<keyword evidence="1" id="KW-0812">Transmembrane</keyword>
<keyword evidence="1" id="KW-1133">Transmembrane helix</keyword>
<comment type="caution">
    <text evidence="2">The sequence shown here is derived from an EMBL/GenBank/DDBJ whole genome shotgun (WGS) entry which is preliminary data.</text>
</comment>
<feature type="transmembrane region" description="Helical" evidence="1">
    <location>
        <begin position="12"/>
        <end position="29"/>
    </location>
</feature>
<keyword evidence="3" id="KW-1185">Reference proteome</keyword>
<feature type="transmembrane region" description="Helical" evidence="1">
    <location>
        <begin position="41"/>
        <end position="62"/>
    </location>
</feature>
<protein>
    <recommendedName>
        <fullName evidence="4">DUF4870 domain-containing protein</fullName>
    </recommendedName>
</protein>
<sequence length="110" mass="12449">MTDKTIQDGKTLACVSYIPIFGTLIAYYLNADKKNPFTSFHVRQALGIFLFYLICAISVSNYDSSTLRLWLWGIFGALILYGFFMAFLGKQQTVPVIGPLFQKWFSNIGT</sequence>
<evidence type="ECO:0008006" key="4">
    <source>
        <dbReference type="Google" id="ProtNLM"/>
    </source>
</evidence>
<evidence type="ECO:0000313" key="3">
    <source>
        <dbReference type="Proteomes" id="UP001203687"/>
    </source>
</evidence>
<dbReference type="Proteomes" id="UP001203687">
    <property type="component" value="Unassembled WGS sequence"/>
</dbReference>